<gene>
    <name evidence="1" type="ORF">DERP_005822</name>
</gene>
<protein>
    <submittedName>
        <fullName evidence="1">Uncharacterized protein</fullName>
    </submittedName>
</protein>
<organism evidence="1 2">
    <name type="scientific">Dermatophagoides pteronyssinus</name>
    <name type="common">European house dust mite</name>
    <dbReference type="NCBI Taxonomy" id="6956"/>
    <lineage>
        <taxon>Eukaryota</taxon>
        <taxon>Metazoa</taxon>
        <taxon>Ecdysozoa</taxon>
        <taxon>Arthropoda</taxon>
        <taxon>Chelicerata</taxon>
        <taxon>Arachnida</taxon>
        <taxon>Acari</taxon>
        <taxon>Acariformes</taxon>
        <taxon>Sarcoptiformes</taxon>
        <taxon>Astigmata</taxon>
        <taxon>Psoroptidia</taxon>
        <taxon>Analgoidea</taxon>
        <taxon>Pyroglyphidae</taxon>
        <taxon>Dermatophagoidinae</taxon>
        <taxon>Dermatophagoides</taxon>
    </lineage>
</organism>
<evidence type="ECO:0000313" key="1">
    <source>
        <dbReference type="EMBL" id="KAH9419315.1"/>
    </source>
</evidence>
<dbReference type="Proteomes" id="UP000887458">
    <property type="component" value="Unassembled WGS sequence"/>
</dbReference>
<name>A0ABQ8J9Q1_DERPT</name>
<accession>A0ABQ8J9Q1</accession>
<evidence type="ECO:0000313" key="2">
    <source>
        <dbReference type="Proteomes" id="UP000887458"/>
    </source>
</evidence>
<reference evidence="1 2" key="1">
    <citation type="journal article" date="2018" name="J. Allergy Clin. Immunol.">
        <title>High-quality assembly of Dermatophagoides pteronyssinus genome and transcriptome reveals a wide range of novel allergens.</title>
        <authorList>
            <person name="Liu X.Y."/>
            <person name="Yang K.Y."/>
            <person name="Wang M.Q."/>
            <person name="Kwok J.S."/>
            <person name="Zeng X."/>
            <person name="Yang Z."/>
            <person name="Xiao X.J."/>
            <person name="Lau C.P."/>
            <person name="Li Y."/>
            <person name="Huang Z.M."/>
            <person name="Ba J.G."/>
            <person name="Yim A.K."/>
            <person name="Ouyang C.Y."/>
            <person name="Ngai S.M."/>
            <person name="Chan T.F."/>
            <person name="Leung E.L."/>
            <person name="Liu L."/>
            <person name="Liu Z.G."/>
            <person name="Tsui S.K."/>
        </authorList>
    </citation>
    <scope>NUCLEOTIDE SEQUENCE [LARGE SCALE GENOMIC DNA]</scope>
    <source>
        <strain evidence="1">Derp</strain>
    </source>
</reference>
<proteinExistence type="predicted"/>
<keyword evidence="2" id="KW-1185">Reference proteome</keyword>
<comment type="caution">
    <text evidence="1">The sequence shown here is derived from an EMBL/GenBank/DDBJ whole genome shotgun (WGS) entry which is preliminary data.</text>
</comment>
<sequence length="80" mass="9568">MKLQTNNKTTPRGLISIYEILIKTVNEKPKKNKYYRIKCRLSGTLHIQVLSINNDYVVHHHMNKSFIIIIDTRQYLFNHK</sequence>
<dbReference type="EMBL" id="NJHN03000060">
    <property type="protein sequence ID" value="KAH9419315.1"/>
    <property type="molecule type" value="Genomic_DNA"/>
</dbReference>
<reference evidence="1 2" key="2">
    <citation type="journal article" date="2022" name="Mol. Biol. Evol.">
        <title>Comparative Genomics Reveals Insights into the Divergent Evolution of Astigmatic Mites and Household Pest Adaptations.</title>
        <authorList>
            <person name="Xiong Q."/>
            <person name="Wan A.T."/>
            <person name="Liu X."/>
            <person name="Fung C.S."/>
            <person name="Xiao X."/>
            <person name="Malainual N."/>
            <person name="Hou J."/>
            <person name="Wang L."/>
            <person name="Wang M."/>
            <person name="Yang K.Y."/>
            <person name="Cui Y."/>
            <person name="Leung E.L."/>
            <person name="Nong W."/>
            <person name="Shin S.K."/>
            <person name="Au S.W."/>
            <person name="Jeong K.Y."/>
            <person name="Chew F.T."/>
            <person name="Hui J.H."/>
            <person name="Leung T.F."/>
            <person name="Tungtrongchitr A."/>
            <person name="Zhong N."/>
            <person name="Liu Z."/>
            <person name="Tsui S.K."/>
        </authorList>
    </citation>
    <scope>NUCLEOTIDE SEQUENCE [LARGE SCALE GENOMIC DNA]</scope>
    <source>
        <strain evidence="1">Derp</strain>
    </source>
</reference>